<dbReference type="InterPro" id="IPR043502">
    <property type="entry name" value="DNA/RNA_pol_sf"/>
</dbReference>
<organism evidence="5 6">
    <name type="scientific">Cajanus cajan</name>
    <name type="common">Pigeon pea</name>
    <name type="synonym">Cajanus indicus</name>
    <dbReference type="NCBI Taxonomy" id="3821"/>
    <lineage>
        <taxon>Eukaryota</taxon>
        <taxon>Viridiplantae</taxon>
        <taxon>Streptophyta</taxon>
        <taxon>Embryophyta</taxon>
        <taxon>Tracheophyta</taxon>
        <taxon>Spermatophyta</taxon>
        <taxon>Magnoliopsida</taxon>
        <taxon>eudicotyledons</taxon>
        <taxon>Gunneridae</taxon>
        <taxon>Pentapetalae</taxon>
        <taxon>rosids</taxon>
        <taxon>fabids</taxon>
        <taxon>Fabales</taxon>
        <taxon>Fabaceae</taxon>
        <taxon>Papilionoideae</taxon>
        <taxon>50 kb inversion clade</taxon>
        <taxon>NPAAA clade</taxon>
        <taxon>indigoferoid/millettioid clade</taxon>
        <taxon>Phaseoleae</taxon>
        <taxon>Cajanus</taxon>
    </lineage>
</organism>
<feature type="region of interest" description="Disordered" evidence="2">
    <location>
        <begin position="375"/>
        <end position="401"/>
    </location>
</feature>
<dbReference type="InterPro" id="IPR012677">
    <property type="entry name" value="Nucleotide-bd_a/b_plait_sf"/>
</dbReference>
<evidence type="ECO:0000256" key="2">
    <source>
        <dbReference type="SAM" id="MobiDB-lite"/>
    </source>
</evidence>
<feature type="domain" description="Reverse transcriptase" evidence="4">
    <location>
        <begin position="1046"/>
        <end position="1324"/>
    </location>
</feature>
<keyword evidence="5" id="KW-0695">RNA-directed DNA polymerase</keyword>
<keyword evidence="1" id="KW-0694">RNA-binding</keyword>
<evidence type="ECO:0000259" key="3">
    <source>
        <dbReference type="PROSITE" id="PS50102"/>
    </source>
</evidence>
<dbReference type="InterPro" id="IPR000477">
    <property type="entry name" value="RT_dom"/>
</dbReference>
<dbReference type="PROSITE" id="PS50878">
    <property type="entry name" value="RT_POL"/>
    <property type="match status" value="1"/>
</dbReference>
<dbReference type="InterPro" id="IPR000504">
    <property type="entry name" value="RRM_dom"/>
</dbReference>
<name>A0A151RZ99_CAJCA</name>
<proteinExistence type="predicted"/>
<feature type="domain" description="RRM" evidence="3">
    <location>
        <begin position="6"/>
        <end position="83"/>
    </location>
</feature>
<dbReference type="InterPro" id="IPR005135">
    <property type="entry name" value="Endo/exonuclease/phosphatase"/>
</dbReference>
<evidence type="ECO:0000313" key="6">
    <source>
        <dbReference type="Proteomes" id="UP000075243"/>
    </source>
</evidence>
<dbReference type="PROSITE" id="PS50102">
    <property type="entry name" value="RRM"/>
    <property type="match status" value="1"/>
</dbReference>
<dbReference type="GO" id="GO:0003964">
    <property type="term" value="F:RNA-directed DNA polymerase activity"/>
    <property type="evidence" value="ECO:0007669"/>
    <property type="project" value="UniProtKB-KW"/>
</dbReference>
<dbReference type="Pfam" id="PF00078">
    <property type="entry name" value="RVT_1"/>
    <property type="match status" value="1"/>
</dbReference>
<evidence type="ECO:0000259" key="4">
    <source>
        <dbReference type="PROSITE" id="PS50878"/>
    </source>
</evidence>
<dbReference type="SUPFAM" id="SSF56672">
    <property type="entry name" value="DNA/RNA polymerases"/>
    <property type="match status" value="1"/>
</dbReference>
<keyword evidence="5" id="KW-0808">Transferase</keyword>
<dbReference type="PANTHER" id="PTHR19446">
    <property type="entry name" value="REVERSE TRANSCRIPTASES"/>
    <property type="match status" value="1"/>
</dbReference>
<dbReference type="SUPFAM" id="SSF54928">
    <property type="entry name" value="RNA-binding domain, RBD"/>
    <property type="match status" value="1"/>
</dbReference>
<gene>
    <name evidence="5" type="ORF">KK1_030451</name>
</gene>
<reference evidence="5" key="1">
    <citation type="journal article" date="2012" name="Nat. Biotechnol.">
        <title>Draft genome sequence of pigeonpea (Cajanus cajan), an orphan legume crop of resource-poor farmers.</title>
        <authorList>
            <person name="Varshney R.K."/>
            <person name="Chen W."/>
            <person name="Li Y."/>
            <person name="Bharti A.K."/>
            <person name="Saxena R.K."/>
            <person name="Schlueter J.A."/>
            <person name="Donoghue M.T."/>
            <person name="Azam S."/>
            <person name="Fan G."/>
            <person name="Whaley A.M."/>
            <person name="Farmer A.D."/>
            <person name="Sheridan J."/>
            <person name="Iwata A."/>
            <person name="Tuteja R."/>
            <person name="Penmetsa R.V."/>
            <person name="Wu W."/>
            <person name="Upadhyaya H.D."/>
            <person name="Yang S.P."/>
            <person name="Shah T."/>
            <person name="Saxena K.B."/>
            <person name="Michael T."/>
            <person name="McCombie W.R."/>
            <person name="Yang B."/>
            <person name="Zhang G."/>
            <person name="Yang H."/>
            <person name="Wang J."/>
            <person name="Spillane C."/>
            <person name="Cook D.R."/>
            <person name="May G.D."/>
            <person name="Xu X."/>
            <person name="Jackson S.A."/>
        </authorList>
    </citation>
    <scope>NUCLEOTIDE SEQUENCE [LARGE SCALE GENOMIC DNA]</scope>
</reference>
<dbReference type="Gramene" id="C.cajan_31200.t">
    <property type="protein sequence ID" value="C.cajan_31200.t"/>
    <property type="gene ID" value="C.cajan_31200"/>
</dbReference>
<evidence type="ECO:0000256" key="1">
    <source>
        <dbReference type="PROSITE-ProRule" id="PRU00176"/>
    </source>
</evidence>
<dbReference type="GO" id="GO:0003723">
    <property type="term" value="F:RNA binding"/>
    <property type="evidence" value="ECO:0007669"/>
    <property type="project" value="UniProtKB-UniRule"/>
</dbReference>
<dbReference type="Gene3D" id="3.30.70.330">
    <property type="match status" value="1"/>
</dbReference>
<dbReference type="CDD" id="cd00590">
    <property type="entry name" value="RRM_SF"/>
    <property type="match status" value="1"/>
</dbReference>
<dbReference type="InterPro" id="IPR036691">
    <property type="entry name" value="Endo/exonu/phosph_ase_sf"/>
</dbReference>
<keyword evidence="6" id="KW-1185">Reference proteome</keyword>
<dbReference type="Gene3D" id="3.60.10.10">
    <property type="entry name" value="Endonuclease/exonuclease/phosphatase"/>
    <property type="match status" value="1"/>
</dbReference>
<keyword evidence="5" id="KW-0548">Nucleotidyltransferase</keyword>
<dbReference type="CDD" id="cd01650">
    <property type="entry name" value="RT_nLTR_like"/>
    <property type="match status" value="1"/>
</dbReference>
<accession>A0A151RZ99</accession>
<dbReference type="SUPFAM" id="SSF56219">
    <property type="entry name" value="DNase I-like"/>
    <property type="match status" value="1"/>
</dbReference>
<dbReference type="Proteomes" id="UP000075243">
    <property type="component" value="Unassembled WGS sequence"/>
</dbReference>
<evidence type="ECO:0000313" key="5">
    <source>
        <dbReference type="EMBL" id="KYP47881.1"/>
    </source>
</evidence>
<protein>
    <submittedName>
        <fullName evidence="5">LINE-1 reverse transcriptase isogeny</fullName>
    </submittedName>
</protein>
<sequence length="1402" mass="160366">MNGRITSFYFEKFPPSYREQDLWKVFQRWGRVWEVFIAARRNAKGYLYGFVKFIDVWDVKALEVRLDKVYIGSVKLNVNISRFSKEETTKKKHETKIYRREAGRKDTQRSYVDVVNGNAVQNIYQEVKTVAPRSRHTRAIRTKKVMWCEKKPSIQGNSEDEEWTEITMKVPEVCSEWLRESWVARLHSLEDFDRLEGLQALHGNEKVRLRYFGDDLVLISGLQEMDLMEAEKGENSEFWALFYDINRWDPTTLPGSRLTWVRCYGVPLHMWNEQYFSQVVCMQGSLVKVDSDTATFKTIESARLLIKTSSQLPIQQHSRFKINGIRTQIRLVEETAGLYPNCKCYLWRDNSEILQSNESVCGGDLHSISDTIEEDESWDDNPYAQDISPAGRSNGGARSDCPNSNSWMAGVSKVACSQLNLTSSRRMSLPCTWGRGCLLRGPNILRTSSLTTCNRFILGSTRASPQIAGPKNDNVNSERVKNNTVEVEGMTEKGTILDQCGEPVYLLMHSNELSKKAVLEMNYRSVGAVANVTPTMLDDNINLDPLGDEREAKKIQCSTHVVHQSKSRKVTQAVRSQMSQNLNSSNNSISDTNVLNCNRLFWANYEIIEAKKQWERAKALGVTYEGDEGVIVEQFGNLENRDIQQAKMFQRQTHEGVNIMCECCWAPANNAAGGLLCIWDSRKLEVTSQIAGQGYLGLVAKWIVTGDLLVIINIYAPSERQRKKMLWDEILEKKRASSIALWCVVGDFNSIRCLEERVGQTTGLYATTDIEMFNQFISQMELEDLPLAGRKYTWYKPNGRAKSRIDRVLVSLRWLERWPRVAQLVLNRGISDHCPILMRNREIDWGPKPWRFFNFWLNDSECRELVSRTWADTKVVGWAAFIVKEKLKAIKCQVKNWWGGRNTSIQTATDVMKEMNAIDLIEETRILSEEELQRRIHLQQTYWEVALKEESQLAQKARVKWMHLGDINSKFSDSMTHRPGLDGVRFQQLNAQQLELLSRPFEEDEIKRAVWACGSDRCPGPDGINFKFIKEFWDIMKRDLVLFVQQFHDNSKLPRGTNSSFISLIPKVDTPQSLNEYRPISLIGCMYKILAKILALRLKVVLPYLVDHRQMGFVEGRGLLQGAMVLNETLDEVRRRKKSCMYFKVDFEKAYDSVSWSFVLYMLRRFGFQDKWIGWIGECLRTSSMSVLVNGSPTTEFSMQKGIRQGDPLAPFLFVLVAEGLTGLVREASNSDLFRGIKVGSKGELVNILQYADDTIFVGEASVENVRTLKVILRGFELASGLKVNFYKSCLGAIGVGRETLISFAEILHCKLSNIPFVYLGIPIGANPRRSKTWQPVVLSFKKKLSSWRASTLSMAGRICLINSVLTSLPLYIMLWTLAMGSKANFWSIAVARICNSQAMAH</sequence>
<dbReference type="InterPro" id="IPR035979">
    <property type="entry name" value="RBD_domain_sf"/>
</dbReference>
<dbReference type="EMBL" id="KQ483514">
    <property type="protein sequence ID" value="KYP47881.1"/>
    <property type="molecule type" value="Genomic_DNA"/>
</dbReference>
<dbReference type="Pfam" id="PF03372">
    <property type="entry name" value="Exo_endo_phos"/>
    <property type="match status" value="1"/>
</dbReference>